<protein>
    <submittedName>
        <fullName evidence="1">Uncharacterized protein</fullName>
    </submittedName>
</protein>
<keyword evidence="2" id="KW-1185">Reference proteome</keyword>
<dbReference type="Proteomes" id="UP000799423">
    <property type="component" value="Unassembled WGS sequence"/>
</dbReference>
<evidence type="ECO:0000313" key="2">
    <source>
        <dbReference type="Proteomes" id="UP000799423"/>
    </source>
</evidence>
<dbReference type="EMBL" id="MU006411">
    <property type="protein sequence ID" value="KAF2844148.1"/>
    <property type="molecule type" value="Genomic_DNA"/>
</dbReference>
<gene>
    <name evidence="1" type="ORF">T440DRAFT_473630</name>
</gene>
<dbReference type="AlphaFoldDB" id="A0A6A7APD2"/>
<organism evidence="1 2">
    <name type="scientific">Plenodomus tracheiphilus IPT5</name>
    <dbReference type="NCBI Taxonomy" id="1408161"/>
    <lineage>
        <taxon>Eukaryota</taxon>
        <taxon>Fungi</taxon>
        <taxon>Dikarya</taxon>
        <taxon>Ascomycota</taxon>
        <taxon>Pezizomycotina</taxon>
        <taxon>Dothideomycetes</taxon>
        <taxon>Pleosporomycetidae</taxon>
        <taxon>Pleosporales</taxon>
        <taxon>Pleosporineae</taxon>
        <taxon>Leptosphaeriaceae</taxon>
        <taxon>Plenodomus</taxon>
    </lineage>
</organism>
<sequence length="84" mass="9122">MALKIIGTYKDYCILPLLRLASNKLGSEGCLAKFNARICVRCDLWATAEDTDSAARTSYMCLALVAVTASSTWKSPNSTQSMPL</sequence>
<evidence type="ECO:0000313" key="1">
    <source>
        <dbReference type="EMBL" id="KAF2844148.1"/>
    </source>
</evidence>
<name>A0A6A7APD2_9PLEO</name>
<accession>A0A6A7APD2</accession>
<reference evidence="1" key="1">
    <citation type="submission" date="2020-01" db="EMBL/GenBank/DDBJ databases">
        <authorList>
            <consortium name="DOE Joint Genome Institute"/>
            <person name="Haridas S."/>
            <person name="Albert R."/>
            <person name="Binder M."/>
            <person name="Bloem J."/>
            <person name="Labutti K."/>
            <person name="Salamov A."/>
            <person name="Andreopoulos B."/>
            <person name="Baker S.E."/>
            <person name="Barry K."/>
            <person name="Bills G."/>
            <person name="Bluhm B.H."/>
            <person name="Cannon C."/>
            <person name="Castanera R."/>
            <person name="Culley D.E."/>
            <person name="Daum C."/>
            <person name="Ezra D."/>
            <person name="Gonzalez J.B."/>
            <person name="Henrissat B."/>
            <person name="Kuo A."/>
            <person name="Liang C."/>
            <person name="Lipzen A."/>
            <person name="Lutzoni F."/>
            <person name="Magnuson J."/>
            <person name="Mondo S."/>
            <person name="Nolan M."/>
            <person name="Ohm R."/>
            <person name="Pangilinan J."/>
            <person name="Park H.-J."/>
            <person name="Ramirez L."/>
            <person name="Alfaro M."/>
            <person name="Sun H."/>
            <person name="Tritt A."/>
            <person name="Yoshinaga Y."/>
            <person name="Zwiers L.-H."/>
            <person name="Turgeon B.G."/>
            <person name="Goodwin S.B."/>
            <person name="Spatafora J.W."/>
            <person name="Crous P.W."/>
            <person name="Grigoriev I.V."/>
        </authorList>
    </citation>
    <scope>NUCLEOTIDE SEQUENCE</scope>
    <source>
        <strain evidence="1">IPT5</strain>
    </source>
</reference>
<proteinExistence type="predicted"/>